<keyword evidence="2" id="KW-1185">Reference proteome</keyword>
<evidence type="ECO:0000313" key="2">
    <source>
        <dbReference type="Proteomes" id="UP001234297"/>
    </source>
</evidence>
<proteinExistence type="predicted"/>
<sequence>MLSRSILRLSRSNKVRSALELYISMEALALLPSAHACNSLMACLLRNGSLDDALRIFMMMTEKDTATGHTFSLILKAAAVARGYHSSLELFTELEEEGKLKCFDAIAYNTMISVCAKAKDWVQMEKMWRRLKEDGHNGTTVTTAVVGACAKEGKWDLSLSVFQRMLDSGLKPNAVSYNEVINCIGKAGKVNIAFRIYNLIKSSGLSRDAYTCNALLGALYRGSHYPDALQLFDHIKRESSFELNVHLYNVALMSCQKPSFWDRSLQLLWQMEASGLTVSTVSYNHAISACEAARKPKVALQVYKHMIHKKCIPDTFTYLSLIRACVWGSLWVEAEEILDRATPDASLSFIYNALLQGMRLQGQSDKAKKLYMLMHNSGFKPDGKTRALMLQQLTRDSVRHHVRYCSHLCH</sequence>
<organism evidence="1 2">
    <name type="scientific">Persea americana</name>
    <name type="common">Avocado</name>
    <dbReference type="NCBI Taxonomy" id="3435"/>
    <lineage>
        <taxon>Eukaryota</taxon>
        <taxon>Viridiplantae</taxon>
        <taxon>Streptophyta</taxon>
        <taxon>Embryophyta</taxon>
        <taxon>Tracheophyta</taxon>
        <taxon>Spermatophyta</taxon>
        <taxon>Magnoliopsida</taxon>
        <taxon>Magnoliidae</taxon>
        <taxon>Laurales</taxon>
        <taxon>Lauraceae</taxon>
        <taxon>Persea</taxon>
    </lineage>
</organism>
<comment type="caution">
    <text evidence="1">The sequence shown here is derived from an EMBL/GenBank/DDBJ whole genome shotgun (WGS) entry which is preliminary data.</text>
</comment>
<dbReference type="Proteomes" id="UP001234297">
    <property type="component" value="Chromosome 7"/>
</dbReference>
<name>A0ACC2L668_PERAE</name>
<evidence type="ECO:0000313" key="1">
    <source>
        <dbReference type="EMBL" id="KAJ8628906.1"/>
    </source>
</evidence>
<dbReference type="EMBL" id="CM056815">
    <property type="protein sequence ID" value="KAJ8628906.1"/>
    <property type="molecule type" value="Genomic_DNA"/>
</dbReference>
<reference evidence="1 2" key="1">
    <citation type="journal article" date="2022" name="Hortic Res">
        <title>A haplotype resolved chromosomal level avocado genome allows analysis of novel avocado genes.</title>
        <authorList>
            <person name="Nath O."/>
            <person name="Fletcher S.J."/>
            <person name="Hayward A."/>
            <person name="Shaw L.M."/>
            <person name="Masouleh A.K."/>
            <person name="Furtado A."/>
            <person name="Henry R.J."/>
            <person name="Mitter N."/>
        </authorList>
    </citation>
    <scope>NUCLEOTIDE SEQUENCE [LARGE SCALE GENOMIC DNA]</scope>
    <source>
        <strain evidence="2">cv. Hass</strain>
    </source>
</reference>
<protein>
    <submittedName>
        <fullName evidence="1">Uncharacterized protein</fullName>
    </submittedName>
</protein>
<accession>A0ACC2L668</accession>
<gene>
    <name evidence="1" type="ORF">MRB53_022229</name>
</gene>